<keyword evidence="9" id="KW-1185">Reference proteome</keyword>
<evidence type="ECO:0000256" key="4">
    <source>
        <dbReference type="ARBA" id="ARBA00022723"/>
    </source>
</evidence>
<dbReference type="InParanoid" id="D2V5Y4"/>
<evidence type="ECO:0000256" key="1">
    <source>
        <dbReference type="ARBA" id="ARBA00001971"/>
    </source>
</evidence>
<organism evidence="9">
    <name type="scientific">Naegleria gruberi</name>
    <name type="common">Amoeba</name>
    <dbReference type="NCBI Taxonomy" id="5762"/>
    <lineage>
        <taxon>Eukaryota</taxon>
        <taxon>Discoba</taxon>
        <taxon>Heterolobosea</taxon>
        <taxon>Tetramitia</taxon>
        <taxon>Eutetramitia</taxon>
        <taxon>Vahlkampfiidae</taxon>
        <taxon>Naegleria</taxon>
    </lineage>
</organism>
<name>D2V5Y4_NAEGR</name>
<dbReference type="AlphaFoldDB" id="D2V5Y4"/>
<dbReference type="GO" id="GO:0005506">
    <property type="term" value="F:iron ion binding"/>
    <property type="evidence" value="ECO:0007669"/>
    <property type="project" value="InterPro"/>
</dbReference>
<keyword evidence="7" id="KW-0503">Monooxygenase</keyword>
<sequence length="313" mass="35430">MILNTLVLCFVYVPAGCLLFYEHLPGITQFLPPQLSSRLPKWILPAGIISDPYETLSPETIIKTIKTVKCDYYKVIFGIINLPLIIVDSPEFSKEVATKSAKLYKKTFFSKRTFLEFFYGTNVFAEEDHQVWSQHRQLIDQSFVPSNLKLVAKVTDQVIEKDMIPAIESKLEKRDVMVDFANLTMDVIGHAAFGYALDSFHSKPGEETMDKKTSIFLEKADFLRIIPSKFLRMNLRIGPVGEIHRVCDSFSEVIKKIIEKREKTGLTGEESADDALSLLLKERRNNRENSTGGGILTDEELISNAFVLLVAGK</sequence>
<protein>
    <submittedName>
        <fullName evidence="8">Predicted protein</fullName>
    </submittedName>
</protein>
<dbReference type="KEGG" id="ngr:NAEGRDRAFT_64244"/>
<dbReference type="InterPro" id="IPR001128">
    <property type="entry name" value="Cyt_P450"/>
</dbReference>
<keyword evidence="5" id="KW-0560">Oxidoreductase</keyword>
<evidence type="ECO:0000256" key="5">
    <source>
        <dbReference type="ARBA" id="ARBA00023002"/>
    </source>
</evidence>
<dbReference type="EMBL" id="GG738853">
    <property type="protein sequence ID" value="EFC47729.1"/>
    <property type="molecule type" value="Genomic_DNA"/>
</dbReference>
<dbReference type="GO" id="GO:0016705">
    <property type="term" value="F:oxidoreductase activity, acting on paired donors, with incorporation or reduction of molecular oxygen"/>
    <property type="evidence" value="ECO:0007669"/>
    <property type="project" value="InterPro"/>
</dbReference>
<keyword evidence="3" id="KW-0349">Heme</keyword>
<evidence type="ECO:0000313" key="9">
    <source>
        <dbReference type="Proteomes" id="UP000006671"/>
    </source>
</evidence>
<evidence type="ECO:0000256" key="6">
    <source>
        <dbReference type="ARBA" id="ARBA00023004"/>
    </source>
</evidence>
<reference evidence="8 9" key="1">
    <citation type="journal article" date="2010" name="Cell">
        <title>The genome of Naegleria gruberi illuminates early eukaryotic versatility.</title>
        <authorList>
            <person name="Fritz-Laylin L.K."/>
            <person name="Prochnik S.E."/>
            <person name="Ginger M.L."/>
            <person name="Dacks J.B."/>
            <person name="Carpenter M.L."/>
            <person name="Field M.C."/>
            <person name="Kuo A."/>
            <person name="Paredez A."/>
            <person name="Chapman J."/>
            <person name="Pham J."/>
            <person name="Shu S."/>
            <person name="Neupane R."/>
            <person name="Cipriano M."/>
            <person name="Mancuso J."/>
            <person name="Tu H."/>
            <person name="Salamov A."/>
            <person name="Lindquist E."/>
            <person name="Shapiro H."/>
            <person name="Lucas S."/>
            <person name="Grigoriev I.V."/>
            <person name="Cande W.Z."/>
            <person name="Fulton C."/>
            <person name="Rokhsar D.S."/>
            <person name="Dawson S.C."/>
        </authorList>
    </citation>
    <scope>NUCLEOTIDE SEQUENCE [LARGE SCALE GENOMIC DNA]</scope>
    <source>
        <strain evidence="8 9">NEG-M</strain>
    </source>
</reference>
<dbReference type="Gene3D" id="1.10.630.10">
    <property type="entry name" value="Cytochrome P450"/>
    <property type="match status" value="1"/>
</dbReference>
<dbReference type="OrthoDB" id="1470350at2759"/>
<evidence type="ECO:0000256" key="3">
    <source>
        <dbReference type="ARBA" id="ARBA00022617"/>
    </source>
</evidence>
<comment type="similarity">
    <text evidence="2">Belongs to the cytochrome P450 family.</text>
</comment>
<accession>D2V5Y4</accession>
<evidence type="ECO:0000256" key="2">
    <source>
        <dbReference type="ARBA" id="ARBA00010617"/>
    </source>
</evidence>
<evidence type="ECO:0000313" key="8">
    <source>
        <dbReference type="EMBL" id="EFC47729.1"/>
    </source>
</evidence>
<dbReference type="SUPFAM" id="SSF48264">
    <property type="entry name" value="Cytochrome P450"/>
    <property type="match status" value="1"/>
</dbReference>
<gene>
    <name evidence="8" type="ORF">NAEGRDRAFT_64244</name>
</gene>
<keyword evidence="6" id="KW-0408">Iron</keyword>
<dbReference type="RefSeq" id="XP_002680473.1">
    <property type="nucleotide sequence ID" value="XM_002680427.1"/>
</dbReference>
<dbReference type="InterPro" id="IPR036396">
    <property type="entry name" value="Cyt_P450_sf"/>
</dbReference>
<dbReference type="STRING" id="5762.D2V5Y4"/>
<dbReference type="PANTHER" id="PTHR24292:SF54">
    <property type="entry name" value="CYP9F3-RELATED"/>
    <property type="match status" value="1"/>
</dbReference>
<keyword evidence="4" id="KW-0479">Metal-binding</keyword>
<dbReference type="Pfam" id="PF00067">
    <property type="entry name" value="p450"/>
    <property type="match status" value="1"/>
</dbReference>
<dbReference type="PANTHER" id="PTHR24292">
    <property type="entry name" value="CYTOCHROME P450"/>
    <property type="match status" value="1"/>
</dbReference>
<dbReference type="GO" id="GO:0020037">
    <property type="term" value="F:heme binding"/>
    <property type="evidence" value="ECO:0007669"/>
    <property type="project" value="InterPro"/>
</dbReference>
<dbReference type="VEuPathDB" id="AmoebaDB:NAEGRDRAFT_64244"/>
<dbReference type="InterPro" id="IPR050476">
    <property type="entry name" value="Insect_CytP450_Detox"/>
</dbReference>
<evidence type="ECO:0000256" key="7">
    <source>
        <dbReference type="ARBA" id="ARBA00023033"/>
    </source>
</evidence>
<dbReference type="GeneID" id="8861905"/>
<dbReference type="Proteomes" id="UP000006671">
    <property type="component" value="Unassembled WGS sequence"/>
</dbReference>
<proteinExistence type="inferred from homology"/>
<comment type="cofactor">
    <cofactor evidence="1">
        <name>heme</name>
        <dbReference type="ChEBI" id="CHEBI:30413"/>
    </cofactor>
</comment>
<dbReference type="GO" id="GO:0004497">
    <property type="term" value="F:monooxygenase activity"/>
    <property type="evidence" value="ECO:0007669"/>
    <property type="project" value="UniProtKB-KW"/>
</dbReference>